<dbReference type="InterPro" id="IPR004045">
    <property type="entry name" value="Glutathione_S-Trfase_N"/>
</dbReference>
<dbReference type="Pfam" id="PF13417">
    <property type="entry name" value="GST_N_3"/>
    <property type="match status" value="1"/>
</dbReference>
<dbReference type="OMA" id="ISHYCEK"/>
<organism evidence="2 3">
    <name type="scientific">Porphyridium purpureum</name>
    <name type="common">Red alga</name>
    <name type="synonym">Porphyridium cruentum</name>
    <dbReference type="NCBI Taxonomy" id="35688"/>
    <lineage>
        <taxon>Eukaryota</taxon>
        <taxon>Rhodophyta</taxon>
        <taxon>Bangiophyceae</taxon>
        <taxon>Porphyridiales</taxon>
        <taxon>Porphyridiaceae</taxon>
        <taxon>Porphyridium</taxon>
    </lineage>
</organism>
<sequence>MMELVTIPASHYCEKARWALDACGLKYTESGYAPLLHWAATRRRFGTRLVPVLVETSKEGGETRESVTPDSSAILQRLSQVPEHEWLYPNERARELEAQLSGRLGVHTRKLAYCHVLTSWRLAYKILVGPLTGLQKVLATLLFPLLLQALRRAFQVGPATEQRSFALVREMLDEVSEMLGDEPVGSRFLAGPCMPFSAADIAFCSMVSIVVMPEPEQWTSGRFLNRYWLSPESTSRLESLRATKAGQFVLHCYANYRLVRISQLPEAAPASEPALSTPAHLIVHRCVKTERVAAR</sequence>
<dbReference type="CDD" id="cd00570">
    <property type="entry name" value="GST_N_family"/>
    <property type="match status" value="1"/>
</dbReference>
<accession>A0A5J4YGT8</accession>
<reference evidence="3" key="1">
    <citation type="journal article" date="2019" name="Nat. Commun.">
        <title>Expansion of phycobilisome linker gene families in mesophilic red algae.</title>
        <authorList>
            <person name="Lee J."/>
            <person name="Kim D."/>
            <person name="Bhattacharya D."/>
            <person name="Yoon H.S."/>
        </authorList>
    </citation>
    <scope>NUCLEOTIDE SEQUENCE [LARGE SCALE GENOMIC DNA]</scope>
    <source>
        <strain evidence="3">CCMP 1328</strain>
    </source>
</reference>
<dbReference type="EMBL" id="VRMN01000019">
    <property type="protein sequence ID" value="KAA8490726.1"/>
    <property type="molecule type" value="Genomic_DNA"/>
</dbReference>
<dbReference type="Gene3D" id="3.40.30.10">
    <property type="entry name" value="Glutaredoxin"/>
    <property type="match status" value="1"/>
</dbReference>
<evidence type="ECO:0000259" key="1">
    <source>
        <dbReference type="Pfam" id="PF13417"/>
    </source>
</evidence>
<dbReference type="AlphaFoldDB" id="A0A5J4YGT8"/>
<protein>
    <recommendedName>
        <fullName evidence="1">GST N-terminal domain-containing protein</fullName>
    </recommendedName>
</protein>
<dbReference type="OrthoDB" id="9988732at2759"/>
<comment type="caution">
    <text evidence="2">The sequence shown here is derived from an EMBL/GenBank/DDBJ whole genome shotgun (WGS) entry which is preliminary data.</text>
</comment>
<feature type="domain" description="GST N-terminal" evidence="1">
    <location>
        <begin position="4"/>
        <end position="80"/>
    </location>
</feature>
<proteinExistence type="predicted"/>
<gene>
    <name evidence="2" type="ORF">FVE85_4357</name>
</gene>
<name>A0A5J4YGT8_PORPP</name>
<dbReference type="Proteomes" id="UP000324585">
    <property type="component" value="Unassembled WGS sequence"/>
</dbReference>
<dbReference type="SUPFAM" id="SSF52833">
    <property type="entry name" value="Thioredoxin-like"/>
    <property type="match status" value="1"/>
</dbReference>
<evidence type="ECO:0000313" key="3">
    <source>
        <dbReference type="Proteomes" id="UP000324585"/>
    </source>
</evidence>
<dbReference type="InterPro" id="IPR036249">
    <property type="entry name" value="Thioredoxin-like_sf"/>
</dbReference>
<evidence type="ECO:0000313" key="2">
    <source>
        <dbReference type="EMBL" id="KAA8490726.1"/>
    </source>
</evidence>
<keyword evidence="3" id="KW-1185">Reference proteome</keyword>